<dbReference type="EMBL" id="JAGPXE010000010">
    <property type="protein sequence ID" value="MBQ0926777.1"/>
    <property type="molecule type" value="Genomic_DNA"/>
</dbReference>
<evidence type="ECO:0000313" key="3">
    <source>
        <dbReference type="Proteomes" id="UP000674084"/>
    </source>
</evidence>
<reference evidence="2 3" key="1">
    <citation type="submission" date="2021-04" db="EMBL/GenBank/DDBJ databases">
        <title>Whole-genome sequencing of Saccharopolyspora endophytica KCTC 19397.</title>
        <authorList>
            <person name="Ay H."/>
            <person name="Saygin H."/>
            <person name="Sahin N."/>
        </authorList>
    </citation>
    <scope>NUCLEOTIDE SEQUENCE [LARGE SCALE GENOMIC DNA]</scope>
    <source>
        <strain evidence="2 3">KCTC 19397</strain>
    </source>
</reference>
<organism evidence="2 3">
    <name type="scientific">Saccharopolyspora endophytica</name>
    <dbReference type="NCBI Taxonomy" id="543886"/>
    <lineage>
        <taxon>Bacteria</taxon>
        <taxon>Bacillati</taxon>
        <taxon>Actinomycetota</taxon>
        <taxon>Actinomycetes</taxon>
        <taxon>Pseudonocardiales</taxon>
        <taxon>Pseudonocardiaceae</taxon>
        <taxon>Saccharopolyspora</taxon>
    </lineage>
</organism>
<sequence>MSAGGTMPRTPEETMRRLLDLMLAKDTDAVADLWAEDGITEFPFAAGDSPRSLAGREEVRRYLAEFPQVYDMREVPAFTAHRTQRPDTAIVEYHATGRSLRTGKPYRMDYVVVITVQDGLITRFRDYWNPLANAEASGTLPELAASLNSEVAR</sequence>
<evidence type="ECO:0000313" key="2">
    <source>
        <dbReference type="EMBL" id="MBQ0926777.1"/>
    </source>
</evidence>
<accession>A0ABS5DKG3</accession>
<keyword evidence="3" id="KW-1185">Reference proteome</keyword>
<gene>
    <name evidence="2" type="ORF">KBO27_22755</name>
</gene>
<dbReference type="InterPro" id="IPR032710">
    <property type="entry name" value="NTF2-like_dom_sf"/>
</dbReference>
<proteinExistence type="predicted"/>
<dbReference type="SUPFAM" id="SSF54427">
    <property type="entry name" value="NTF2-like"/>
    <property type="match status" value="1"/>
</dbReference>
<protein>
    <submittedName>
        <fullName evidence="2">Nuclear transport factor 2 family protein</fullName>
    </submittedName>
</protein>
<dbReference type="Gene3D" id="3.10.450.50">
    <property type="match status" value="1"/>
</dbReference>
<evidence type="ECO:0000259" key="1">
    <source>
        <dbReference type="Pfam" id="PF12680"/>
    </source>
</evidence>
<dbReference type="Pfam" id="PF12680">
    <property type="entry name" value="SnoaL_2"/>
    <property type="match status" value="1"/>
</dbReference>
<dbReference type="InterPro" id="IPR037401">
    <property type="entry name" value="SnoaL-like"/>
</dbReference>
<comment type="caution">
    <text evidence="2">The sequence shown here is derived from an EMBL/GenBank/DDBJ whole genome shotgun (WGS) entry which is preliminary data.</text>
</comment>
<dbReference type="Proteomes" id="UP000674084">
    <property type="component" value="Unassembled WGS sequence"/>
</dbReference>
<name>A0ABS5DKG3_9PSEU</name>
<feature type="domain" description="SnoaL-like" evidence="1">
    <location>
        <begin position="16"/>
        <end position="123"/>
    </location>
</feature>